<gene>
    <name evidence="2" type="ORF">NCTC7295_02953</name>
</gene>
<proteinExistence type="predicted"/>
<feature type="transmembrane region" description="Helical" evidence="1">
    <location>
        <begin position="9"/>
        <end position="27"/>
    </location>
</feature>
<feature type="transmembrane region" description="Helical" evidence="1">
    <location>
        <begin position="47"/>
        <end position="68"/>
    </location>
</feature>
<keyword evidence="1" id="KW-0812">Transmembrane</keyword>
<protein>
    <submittedName>
        <fullName evidence="2">ABC transporter membrane protein</fullName>
    </submittedName>
</protein>
<keyword evidence="1" id="KW-0472">Membrane</keyword>
<dbReference type="Proteomes" id="UP000254124">
    <property type="component" value="Unassembled WGS sequence"/>
</dbReference>
<organism evidence="2 3">
    <name type="scientific">Salmonella enterica subsp. arizonae</name>
    <dbReference type="NCBI Taxonomy" id="59203"/>
    <lineage>
        <taxon>Bacteria</taxon>
        <taxon>Pseudomonadati</taxon>
        <taxon>Pseudomonadota</taxon>
        <taxon>Gammaproteobacteria</taxon>
        <taxon>Enterobacterales</taxon>
        <taxon>Enterobacteriaceae</taxon>
        <taxon>Salmonella</taxon>
    </lineage>
</organism>
<reference evidence="2 3" key="1">
    <citation type="submission" date="2018-06" db="EMBL/GenBank/DDBJ databases">
        <authorList>
            <consortium name="Pathogen Informatics"/>
            <person name="Doyle S."/>
        </authorList>
    </citation>
    <scope>NUCLEOTIDE SEQUENCE [LARGE SCALE GENOMIC DNA]</scope>
    <source>
        <strain evidence="2 3">NCTC7295</strain>
    </source>
</reference>
<keyword evidence="1" id="KW-1133">Transmembrane helix</keyword>
<evidence type="ECO:0000313" key="3">
    <source>
        <dbReference type="Proteomes" id="UP000254124"/>
    </source>
</evidence>
<name>A0A379S4T2_SALER</name>
<accession>A0A379S4T2</accession>
<evidence type="ECO:0000313" key="2">
    <source>
        <dbReference type="EMBL" id="SUG15292.1"/>
    </source>
</evidence>
<dbReference type="EMBL" id="UGWZ01000001">
    <property type="protein sequence ID" value="SUG15292.1"/>
    <property type="molecule type" value="Genomic_DNA"/>
</dbReference>
<evidence type="ECO:0000256" key="1">
    <source>
        <dbReference type="SAM" id="Phobius"/>
    </source>
</evidence>
<sequence length="77" mass="8609">MHTLTLKRVLGFTIVILLLLALFIWGIGLETLKARQVDLLYLGQRHLMLVFTSIFFALLVGIPSGILLQPSCGKRIC</sequence>
<dbReference type="AlphaFoldDB" id="A0A379S4T2"/>